<keyword evidence="2" id="KW-1185">Reference proteome</keyword>
<sequence>MEQDKIFTNNYYLRNIEESDLESVYQGLSNPAVIENYGISYSSLEETKEQMKWFRNLEVSGSGKWFAICDVTSDEFLGAGGLNDLIEEHQKAEIGLWLLPEHWGRGILQEIMPKIVDYGFEKLNLHRIEGFVESNNTKCRKAMAKTGFIHEGTMVDCEKKNGKWISLAIYAILKK</sequence>
<dbReference type="EMBL" id="CABVMM010000003">
    <property type="protein sequence ID" value="VVU99828.1"/>
    <property type="molecule type" value="Genomic_DNA"/>
</dbReference>
<dbReference type="EC" id="2.3.1.-" evidence="1"/>
<proteinExistence type="predicted"/>
<gene>
    <name evidence="1" type="primary">ydaF_2</name>
    <name evidence="1" type="ORF">FVB9532_01089</name>
</gene>
<reference evidence="1" key="1">
    <citation type="submission" date="2019-09" db="EMBL/GenBank/DDBJ databases">
        <authorList>
            <person name="Rodrigo-Torres L."/>
            <person name="Arahal R. D."/>
            <person name="Lucena T."/>
        </authorList>
    </citation>
    <scope>NUCLEOTIDE SEQUENCE</scope>
    <source>
        <strain evidence="1">ISS653</strain>
    </source>
</reference>
<protein>
    <submittedName>
        <fullName evidence="1">Ribosomal N-acetyltransferase YdaF</fullName>
        <ecNumber evidence="1">2.3.1.-</ecNumber>
    </submittedName>
</protein>
<organism evidence="1 2">
    <name type="scientific">Mesonia oceanica</name>
    <dbReference type="NCBI Taxonomy" id="2687242"/>
    <lineage>
        <taxon>Bacteria</taxon>
        <taxon>Pseudomonadati</taxon>
        <taxon>Bacteroidota</taxon>
        <taxon>Flavobacteriia</taxon>
        <taxon>Flavobacteriales</taxon>
        <taxon>Flavobacteriaceae</taxon>
        <taxon>Mesonia</taxon>
    </lineage>
</organism>
<keyword evidence="1" id="KW-0808">Transferase</keyword>
<dbReference type="Proteomes" id="UP000356253">
    <property type="component" value="Unassembled WGS sequence"/>
</dbReference>
<name>A0AC61Y660_9FLAO</name>
<evidence type="ECO:0000313" key="1">
    <source>
        <dbReference type="EMBL" id="VVU99828.1"/>
    </source>
</evidence>
<accession>A0AC61Y660</accession>
<comment type="caution">
    <text evidence="1">The sequence shown here is derived from an EMBL/GenBank/DDBJ whole genome shotgun (WGS) entry which is preliminary data.</text>
</comment>
<evidence type="ECO:0000313" key="2">
    <source>
        <dbReference type="Proteomes" id="UP000356253"/>
    </source>
</evidence>
<keyword evidence="1" id="KW-0012">Acyltransferase</keyword>